<accession>A0A7J0FD54</accession>
<dbReference type="AlphaFoldDB" id="A0A7J0FD54"/>
<dbReference type="OrthoDB" id="913449at2759"/>
<evidence type="ECO:0000256" key="1">
    <source>
        <dbReference type="SAM" id="SignalP"/>
    </source>
</evidence>
<organism evidence="2 3">
    <name type="scientific">Actinidia rufa</name>
    <dbReference type="NCBI Taxonomy" id="165716"/>
    <lineage>
        <taxon>Eukaryota</taxon>
        <taxon>Viridiplantae</taxon>
        <taxon>Streptophyta</taxon>
        <taxon>Embryophyta</taxon>
        <taxon>Tracheophyta</taxon>
        <taxon>Spermatophyta</taxon>
        <taxon>Magnoliopsida</taxon>
        <taxon>eudicotyledons</taxon>
        <taxon>Gunneridae</taxon>
        <taxon>Pentapetalae</taxon>
        <taxon>asterids</taxon>
        <taxon>Ericales</taxon>
        <taxon>Actinidiaceae</taxon>
        <taxon>Actinidia</taxon>
    </lineage>
</organism>
<evidence type="ECO:0000313" key="2">
    <source>
        <dbReference type="EMBL" id="GFY96366.1"/>
    </source>
</evidence>
<keyword evidence="1" id="KW-0732">Signal</keyword>
<sequence length="166" mass="18507">MAPKLNQLFSILISLSIILNFLAPATSQECPYPCYPPPTATGNNPPTPTATTTTPPYQTGSYPPPAFYPPPSGYLPYTPPYFGTAPPPPDPMVPWFPYYYRKPPHQSDQSSSATFIRGSTVVPVITYLFEGPNIKWSTCYAIVFMEERCKSGDEVRDKVLMKMMQQ</sequence>
<reference evidence="2 3" key="1">
    <citation type="submission" date="2019-07" db="EMBL/GenBank/DDBJ databases">
        <title>De Novo Assembly of kiwifruit Actinidia rufa.</title>
        <authorList>
            <person name="Sugita-Konishi S."/>
            <person name="Sato K."/>
            <person name="Mori E."/>
            <person name="Abe Y."/>
            <person name="Kisaki G."/>
            <person name="Hamano K."/>
            <person name="Suezawa K."/>
            <person name="Otani M."/>
            <person name="Fukuda T."/>
            <person name="Manabe T."/>
            <person name="Gomi K."/>
            <person name="Tabuchi M."/>
            <person name="Akimitsu K."/>
            <person name="Kataoka I."/>
        </authorList>
    </citation>
    <scope>NUCLEOTIDE SEQUENCE [LARGE SCALE GENOMIC DNA]</scope>
    <source>
        <strain evidence="3">cv. Fuchu</strain>
    </source>
</reference>
<keyword evidence="3" id="KW-1185">Reference proteome</keyword>
<evidence type="ECO:0008006" key="4">
    <source>
        <dbReference type="Google" id="ProtNLM"/>
    </source>
</evidence>
<feature type="chain" id="PRO_5029744017" description="Hydroxyproline-rich glycoprotein family protein" evidence="1">
    <location>
        <begin position="28"/>
        <end position="166"/>
    </location>
</feature>
<evidence type="ECO:0000313" key="3">
    <source>
        <dbReference type="Proteomes" id="UP000585474"/>
    </source>
</evidence>
<dbReference type="PANTHER" id="PTHR37702:SF1">
    <property type="entry name" value="HYDROXYPROLINE-RICH GLYCOPROTEIN FAMILY PROTEIN"/>
    <property type="match status" value="1"/>
</dbReference>
<comment type="caution">
    <text evidence="2">The sequence shown here is derived from an EMBL/GenBank/DDBJ whole genome shotgun (WGS) entry which is preliminary data.</text>
</comment>
<proteinExistence type="predicted"/>
<feature type="signal peptide" evidence="1">
    <location>
        <begin position="1"/>
        <end position="27"/>
    </location>
</feature>
<dbReference type="Proteomes" id="UP000585474">
    <property type="component" value="Unassembled WGS sequence"/>
</dbReference>
<gene>
    <name evidence="2" type="ORF">Acr_11g0006720</name>
</gene>
<protein>
    <recommendedName>
        <fullName evidence="4">Hydroxyproline-rich glycoprotein family protein</fullName>
    </recommendedName>
</protein>
<dbReference type="PANTHER" id="PTHR37702">
    <property type="entry name" value="PROLINE-RICH FAMILY PROTEIN"/>
    <property type="match status" value="1"/>
</dbReference>
<dbReference type="EMBL" id="BJWL01000011">
    <property type="protein sequence ID" value="GFY96366.1"/>
    <property type="molecule type" value="Genomic_DNA"/>
</dbReference>
<name>A0A7J0FD54_9ERIC</name>